<accession>A0A3P7IMF2</accession>
<reference evidence="1 2" key="1">
    <citation type="submission" date="2018-11" db="EMBL/GenBank/DDBJ databases">
        <authorList>
            <consortium name="Pathogen Informatics"/>
        </authorList>
    </citation>
    <scope>NUCLEOTIDE SEQUENCE [LARGE SCALE GENOMIC DNA]</scope>
</reference>
<sequence length="87" mass="9600">MEDSEASELNERLKKVSVRGSRVVRGCRLTTTSKRIRRIRRYSHLGVQLYPTTTATAAAVAFQHSPTPLCIYPPVVSRAVKGSSSLV</sequence>
<evidence type="ECO:0000313" key="2">
    <source>
        <dbReference type="Proteomes" id="UP000270094"/>
    </source>
</evidence>
<protein>
    <submittedName>
        <fullName evidence="1">Uncharacterized protein</fullName>
    </submittedName>
</protein>
<dbReference type="AlphaFoldDB" id="A0A3P7IMF2"/>
<gene>
    <name evidence="1" type="ORF">SVUK_LOCUS3991</name>
</gene>
<name>A0A3P7IMF2_STRVU</name>
<keyword evidence="2" id="KW-1185">Reference proteome</keyword>
<dbReference type="EMBL" id="UYYB01010690">
    <property type="protein sequence ID" value="VDM68993.1"/>
    <property type="molecule type" value="Genomic_DNA"/>
</dbReference>
<proteinExistence type="predicted"/>
<evidence type="ECO:0000313" key="1">
    <source>
        <dbReference type="EMBL" id="VDM68993.1"/>
    </source>
</evidence>
<dbReference type="Proteomes" id="UP000270094">
    <property type="component" value="Unassembled WGS sequence"/>
</dbReference>
<organism evidence="1 2">
    <name type="scientific">Strongylus vulgaris</name>
    <name type="common">Blood worm</name>
    <dbReference type="NCBI Taxonomy" id="40348"/>
    <lineage>
        <taxon>Eukaryota</taxon>
        <taxon>Metazoa</taxon>
        <taxon>Ecdysozoa</taxon>
        <taxon>Nematoda</taxon>
        <taxon>Chromadorea</taxon>
        <taxon>Rhabditida</taxon>
        <taxon>Rhabditina</taxon>
        <taxon>Rhabditomorpha</taxon>
        <taxon>Strongyloidea</taxon>
        <taxon>Strongylidae</taxon>
        <taxon>Strongylus</taxon>
    </lineage>
</organism>